<dbReference type="AlphaFoldDB" id="A0AB32X9T2"/>
<dbReference type="RefSeq" id="WP_014534294.1">
    <property type="nucleotide sequence ID" value="NC_017358.1"/>
</dbReference>
<organism evidence="1 2">
    <name type="scientific">Helicobacter pylori (strain Cuz20)</name>
    <dbReference type="NCBI Taxonomy" id="765964"/>
    <lineage>
        <taxon>Bacteria</taxon>
        <taxon>Pseudomonadati</taxon>
        <taxon>Campylobacterota</taxon>
        <taxon>Epsilonproteobacteria</taxon>
        <taxon>Campylobacterales</taxon>
        <taxon>Helicobacteraceae</taxon>
        <taxon>Helicobacter</taxon>
    </lineage>
</organism>
<protein>
    <submittedName>
        <fullName evidence="1">Uncharacterized protein</fullName>
    </submittedName>
</protein>
<evidence type="ECO:0000313" key="2">
    <source>
        <dbReference type="Proteomes" id="UP000006864"/>
    </source>
</evidence>
<dbReference type="EMBL" id="CP002076">
    <property type="protein sequence ID" value="ADO04362.1"/>
    <property type="molecule type" value="Genomic_DNA"/>
</dbReference>
<gene>
    <name evidence="1" type="ordered locus">HPCU_06080</name>
</gene>
<sequence>MQIAFCHIKTPGSNQPFFLKNKNAQKRFLRLKTKKLVISQAEFLNNAILWVLRRKVISKYPLSLEKNES</sequence>
<reference evidence="2" key="1">
    <citation type="submission" date="2010-06" db="EMBL/GenBank/DDBJ databases">
        <title>Complete genome sequence of Helicobacter pylori strain Cuz20.</title>
        <authorList>
            <person name="Kersulyte D."/>
            <person name="Herrera P."/>
            <person name="Gilman R.H."/>
            <person name="Berg D.E."/>
        </authorList>
    </citation>
    <scope>NUCLEOTIDE SEQUENCE [LARGE SCALE GENOMIC DNA]</scope>
    <source>
        <strain evidence="2">Cuz20</strain>
    </source>
</reference>
<accession>A0AB32X9T2</accession>
<dbReference type="KEGG" id="hpu:HPCU_06080"/>
<dbReference type="Proteomes" id="UP000006864">
    <property type="component" value="Chromosome"/>
</dbReference>
<name>A0AB32X9T2_HELPC</name>
<evidence type="ECO:0000313" key="1">
    <source>
        <dbReference type="EMBL" id="ADO04362.1"/>
    </source>
</evidence>
<proteinExistence type="predicted"/>